<reference evidence="2" key="2">
    <citation type="submission" date="2013-04" db="EMBL/GenBank/DDBJ databases">
        <title>Genomic mechanisms accounting for the adaptation to parasitism in nematode-trapping fungi.</title>
        <authorList>
            <person name="Ahren D.G."/>
        </authorList>
    </citation>
    <scope>NUCLEOTIDE SEQUENCE [LARGE SCALE GENOMIC DNA]</scope>
    <source>
        <strain evidence="2">CBS 200.50</strain>
    </source>
</reference>
<dbReference type="OMA" id="MNITHIQ"/>
<comment type="caution">
    <text evidence="1">The sequence shown here is derived from an EMBL/GenBank/DDBJ whole genome shotgun (WGS) entry which is preliminary data.</text>
</comment>
<proteinExistence type="predicted"/>
<sequence>MSDTTITDIDPAGDVLIICYKPTDDGDKVLGTLRISSKVLSLASPVFGAMLEPSKNLNDSQTNLESDVKRLKIQCESLDILVNVMNITHIQNQRIPATVTLIFLYDLATWCDTYQVAEALTPVINRWIEILWVPRPPIGHDQFAVDMEWMWIAKVFHK</sequence>
<gene>
    <name evidence="1" type="ORF">H072_9067</name>
</gene>
<reference evidence="1 2" key="1">
    <citation type="journal article" date="2013" name="PLoS Genet.">
        <title>Genomic mechanisms accounting for the adaptation to parasitism in nematode-trapping fungi.</title>
        <authorList>
            <person name="Meerupati T."/>
            <person name="Andersson K.M."/>
            <person name="Friman E."/>
            <person name="Kumar D."/>
            <person name="Tunlid A."/>
            <person name="Ahren D."/>
        </authorList>
    </citation>
    <scope>NUCLEOTIDE SEQUENCE [LARGE SCALE GENOMIC DNA]</scope>
    <source>
        <strain evidence="1 2">CBS 200.50</strain>
    </source>
</reference>
<dbReference type="Proteomes" id="UP000015100">
    <property type="component" value="Unassembled WGS sequence"/>
</dbReference>
<organism evidence="1 2">
    <name type="scientific">Dactylellina haptotyla (strain CBS 200.50)</name>
    <name type="common">Nematode-trapping fungus</name>
    <name type="synonym">Monacrosporium haptotylum</name>
    <dbReference type="NCBI Taxonomy" id="1284197"/>
    <lineage>
        <taxon>Eukaryota</taxon>
        <taxon>Fungi</taxon>
        <taxon>Dikarya</taxon>
        <taxon>Ascomycota</taxon>
        <taxon>Pezizomycotina</taxon>
        <taxon>Orbiliomycetes</taxon>
        <taxon>Orbiliales</taxon>
        <taxon>Orbiliaceae</taxon>
        <taxon>Dactylellina</taxon>
    </lineage>
</organism>
<dbReference type="HOGENOM" id="CLU_1669336_0_0_1"/>
<dbReference type="OrthoDB" id="5275938at2759"/>
<protein>
    <recommendedName>
        <fullName evidence="3">BTB domain-containing protein</fullName>
    </recommendedName>
</protein>
<accession>S8BDI5</accession>
<name>S8BDI5_DACHA</name>
<evidence type="ECO:0000313" key="1">
    <source>
        <dbReference type="EMBL" id="EPS37263.1"/>
    </source>
</evidence>
<evidence type="ECO:0008006" key="3">
    <source>
        <dbReference type="Google" id="ProtNLM"/>
    </source>
</evidence>
<dbReference type="EMBL" id="AQGS01000677">
    <property type="protein sequence ID" value="EPS37263.1"/>
    <property type="molecule type" value="Genomic_DNA"/>
</dbReference>
<evidence type="ECO:0000313" key="2">
    <source>
        <dbReference type="Proteomes" id="UP000015100"/>
    </source>
</evidence>
<dbReference type="AlphaFoldDB" id="S8BDI5"/>
<keyword evidence="2" id="KW-1185">Reference proteome</keyword>